<evidence type="ECO:0000256" key="1">
    <source>
        <dbReference type="SAM" id="Phobius"/>
    </source>
</evidence>
<name>A0ABU6AEF7_9PSEU</name>
<keyword evidence="3" id="KW-1185">Reference proteome</keyword>
<gene>
    <name evidence="2" type="ORF">R4I43_20420</name>
</gene>
<feature type="transmembrane region" description="Helical" evidence="1">
    <location>
        <begin position="12"/>
        <end position="33"/>
    </location>
</feature>
<evidence type="ECO:0000313" key="2">
    <source>
        <dbReference type="EMBL" id="MEB3369779.1"/>
    </source>
</evidence>
<keyword evidence="1" id="KW-1133">Transmembrane helix</keyword>
<keyword evidence="1" id="KW-0472">Membrane</keyword>
<comment type="caution">
    <text evidence="2">The sequence shown here is derived from an EMBL/GenBank/DDBJ whole genome shotgun (WGS) entry which is preliminary data.</text>
</comment>
<dbReference type="Pfam" id="PF10002">
    <property type="entry name" value="DUF2243"/>
    <property type="match status" value="1"/>
</dbReference>
<feature type="transmembrane region" description="Helical" evidence="1">
    <location>
        <begin position="89"/>
        <end position="112"/>
    </location>
</feature>
<dbReference type="EMBL" id="JAWLNX010000014">
    <property type="protein sequence ID" value="MEB3369779.1"/>
    <property type="molecule type" value="Genomic_DNA"/>
</dbReference>
<keyword evidence="1" id="KW-0812">Transmembrane</keyword>
<reference evidence="2 3" key="1">
    <citation type="submission" date="2023-10" db="EMBL/GenBank/DDBJ databases">
        <title>Saccharopolyspora sp. nov., isolated from mangrove soil.</title>
        <authorList>
            <person name="Lu Y."/>
            <person name="Liu W."/>
        </authorList>
    </citation>
    <scope>NUCLEOTIDE SEQUENCE [LARGE SCALE GENOMIC DNA]</scope>
    <source>
        <strain evidence="2 3">S2-29</strain>
    </source>
</reference>
<proteinExistence type="predicted"/>
<sequence>MCRQTPVMWTWAGLVLGAGLGGFVDGIVAHQLLEWHHMLSGWYPAASAMRINMVADGLFHLACLLSVLVGIGLLASSAVESSPGAGRKLVGWMLAGWGWFNLAEGLVNHQLLGIHHVRPGPHELAYDLGFLALGILLIVGGSLLGRARGLER</sequence>
<accession>A0ABU6AEF7</accession>
<evidence type="ECO:0000313" key="3">
    <source>
        <dbReference type="Proteomes" id="UP001327093"/>
    </source>
</evidence>
<organism evidence="2 3">
    <name type="scientific">Saccharopolyspora mangrovi</name>
    <dbReference type="NCBI Taxonomy" id="3082379"/>
    <lineage>
        <taxon>Bacteria</taxon>
        <taxon>Bacillati</taxon>
        <taxon>Actinomycetota</taxon>
        <taxon>Actinomycetes</taxon>
        <taxon>Pseudonocardiales</taxon>
        <taxon>Pseudonocardiaceae</taxon>
        <taxon>Saccharopolyspora</taxon>
    </lineage>
</organism>
<dbReference type="InterPro" id="IPR018719">
    <property type="entry name" value="DUF2243_membrane"/>
</dbReference>
<dbReference type="Proteomes" id="UP001327093">
    <property type="component" value="Unassembled WGS sequence"/>
</dbReference>
<feature type="transmembrane region" description="Helical" evidence="1">
    <location>
        <begin position="57"/>
        <end position="77"/>
    </location>
</feature>
<feature type="transmembrane region" description="Helical" evidence="1">
    <location>
        <begin position="124"/>
        <end position="144"/>
    </location>
</feature>
<protein>
    <submittedName>
        <fullName evidence="2">DUF2243 domain-containing protein</fullName>
    </submittedName>
</protein>
<dbReference type="RefSeq" id="WP_324267263.1">
    <property type="nucleotide sequence ID" value="NZ_JAWLNX010000014.1"/>
</dbReference>